<dbReference type="InterPro" id="IPR002939">
    <property type="entry name" value="DnaJ_C"/>
</dbReference>
<evidence type="ECO:0000256" key="2">
    <source>
        <dbReference type="SAM" id="MobiDB-lite"/>
    </source>
</evidence>
<dbReference type="SUPFAM" id="SSF46565">
    <property type="entry name" value="Chaperone J-domain"/>
    <property type="match status" value="1"/>
</dbReference>
<dbReference type="PROSITE" id="PS50076">
    <property type="entry name" value="DNAJ_2"/>
    <property type="match status" value="1"/>
</dbReference>
<reference evidence="4 5" key="1">
    <citation type="submission" date="2017-06" db="EMBL/GenBank/DDBJ databases">
        <authorList>
            <consortium name="Pathogen Informatics"/>
        </authorList>
    </citation>
    <scope>NUCLEOTIDE SEQUENCE [LARGE SCALE GENOMIC DNA]</scope>
    <source>
        <strain evidence="4 5">NCTC13039</strain>
    </source>
</reference>
<dbReference type="PANTHER" id="PTHR43096">
    <property type="entry name" value="DNAJ HOMOLOG 1, MITOCHONDRIAL-RELATED"/>
    <property type="match status" value="1"/>
</dbReference>
<dbReference type="SUPFAM" id="SSF49493">
    <property type="entry name" value="HSP40/DnaJ peptide-binding domain"/>
    <property type="match status" value="2"/>
</dbReference>
<dbReference type="AlphaFoldDB" id="A0A239V349"/>
<dbReference type="GO" id="GO:0051082">
    <property type="term" value="F:unfolded protein binding"/>
    <property type="evidence" value="ECO:0007669"/>
    <property type="project" value="InterPro"/>
</dbReference>
<dbReference type="OrthoDB" id="9779889at2"/>
<dbReference type="InterPro" id="IPR018253">
    <property type="entry name" value="DnaJ_domain_CS"/>
</dbReference>
<accession>A0A239V349</accession>
<dbReference type="Gene3D" id="1.10.287.110">
    <property type="entry name" value="DnaJ domain"/>
    <property type="match status" value="1"/>
</dbReference>
<dbReference type="STRING" id="1121387.GCA_000429885_00770"/>
<dbReference type="KEGG" id="dco:SAMEA4475696_0027"/>
<evidence type="ECO:0000313" key="5">
    <source>
        <dbReference type="Proteomes" id="UP000242637"/>
    </source>
</evidence>
<dbReference type="CDD" id="cd10747">
    <property type="entry name" value="DnaJ_C"/>
    <property type="match status" value="1"/>
</dbReference>
<evidence type="ECO:0000259" key="3">
    <source>
        <dbReference type="PROSITE" id="PS50076"/>
    </source>
</evidence>
<evidence type="ECO:0000313" key="4">
    <source>
        <dbReference type="EMBL" id="SNV16522.1"/>
    </source>
</evidence>
<dbReference type="GO" id="GO:0005737">
    <property type="term" value="C:cytoplasm"/>
    <property type="evidence" value="ECO:0007669"/>
    <property type="project" value="TreeGrafter"/>
</dbReference>
<sequence length="337" mass="35063">MASQDWLDKDFYAVLGVKPGADDKEIKKQYRKMAREYHPDTHKNDPVAEAKFKEIGEAYAVLSDAEQRRQYDAIRAMGGGGPRFTAGGPGGMPGGGAGFDDLLGGLFGNAGGFGGARRTAGAAPNLEDLLGMFGQQGSGTGNMGFGTAGTRPPKGRDVHATATLSFKQAVNGDTVVVNGVSGKPITARIPAGVKDGATIRLRGKGESSPMAGGEAGDILLKVTVKPHPVFRLEGNDLVVDVPVTFAEAALGATISVPTLGGNPVKLKLPAGTPSGRSLRVRGRGVPTKGTPGDLRARIQVTVPQRLTDEARAAIEALRAQESDFDPRAELLTRARGE</sequence>
<feature type="domain" description="J" evidence="3">
    <location>
        <begin position="10"/>
        <end position="75"/>
    </location>
</feature>
<gene>
    <name evidence="4" type="primary">cbpA</name>
    <name evidence="4" type="ORF">SAMEA4475696_00027</name>
</gene>
<dbReference type="GO" id="GO:0006260">
    <property type="term" value="P:DNA replication"/>
    <property type="evidence" value="ECO:0007669"/>
    <property type="project" value="UniProtKB-KW"/>
</dbReference>
<dbReference type="PANTHER" id="PTHR43096:SF52">
    <property type="entry name" value="DNAJ HOMOLOG 1, MITOCHONDRIAL-RELATED"/>
    <property type="match status" value="1"/>
</dbReference>
<keyword evidence="4" id="KW-0238">DNA-binding</keyword>
<feature type="region of interest" description="Disordered" evidence="2">
    <location>
        <begin position="271"/>
        <end position="292"/>
    </location>
</feature>
<dbReference type="CDD" id="cd06257">
    <property type="entry name" value="DnaJ"/>
    <property type="match status" value="1"/>
</dbReference>
<protein>
    <submittedName>
        <fullName evidence="4">Curved DNA-binding protein</fullName>
    </submittedName>
</protein>
<evidence type="ECO:0000256" key="1">
    <source>
        <dbReference type="ARBA" id="ARBA00023186"/>
    </source>
</evidence>
<dbReference type="RefSeq" id="WP_028326813.1">
    <property type="nucleotide sequence ID" value="NZ_JAAFNI010000001.1"/>
</dbReference>
<dbReference type="InterPro" id="IPR008971">
    <property type="entry name" value="HSP40/DnaJ_pept-bd"/>
</dbReference>
<dbReference type="Pfam" id="PF00226">
    <property type="entry name" value="DnaJ"/>
    <property type="match status" value="1"/>
</dbReference>
<proteinExistence type="predicted"/>
<dbReference type="EMBL" id="LT906453">
    <property type="protein sequence ID" value="SNV16522.1"/>
    <property type="molecule type" value="Genomic_DNA"/>
</dbReference>
<dbReference type="SMART" id="SM00271">
    <property type="entry name" value="DnaJ"/>
    <property type="match status" value="1"/>
</dbReference>
<dbReference type="PRINTS" id="PR00625">
    <property type="entry name" value="JDOMAIN"/>
</dbReference>
<dbReference type="InterPro" id="IPR036869">
    <property type="entry name" value="J_dom_sf"/>
</dbReference>
<dbReference type="PROSITE" id="PS00636">
    <property type="entry name" value="DNAJ_1"/>
    <property type="match status" value="1"/>
</dbReference>
<dbReference type="GeneID" id="63458345"/>
<dbReference type="InterPro" id="IPR001623">
    <property type="entry name" value="DnaJ_domain"/>
</dbReference>
<dbReference type="Gene3D" id="2.60.260.20">
    <property type="entry name" value="Urease metallochaperone UreE, N-terminal domain"/>
    <property type="match status" value="2"/>
</dbReference>
<name>A0A239V349_9MICO</name>
<dbReference type="Proteomes" id="UP000242637">
    <property type="component" value="Chromosome 1"/>
</dbReference>
<organism evidence="4 5">
    <name type="scientific">Dermatophilus congolensis</name>
    <dbReference type="NCBI Taxonomy" id="1863"/>
    <lineage>
        <taxon>Bacteria</taxon>
        <taxon>Bacillati</taxon>
        <taxon>Actinomycetota</taxon>
        <taxon>Actinomycetes</taxon>
        <taxon>Micrococcales</taxon>
        <taxon>Dermatophilaceae</taxon>
        <taxon>Dermatophilus</taxon>
    </lineage>
</organism>
<dbReference type="FunFam" id="2.60.260.20:FF:000013">
    <property type="entry name" value="DnaJ subfamily B member 11"/>
    <property type="match status" value="1"/>
</dbReference>
<dbReference type="GO" id="GO:0003677">
    <property type="term" value="F:DNA binding"/>
    <property type="evidence" value="ECO:0007669"/>
    <property type="project" value="UniProtKB-KW"/>
</dbReference>
<keyword evidence="1" id="KW-0143">Chaperone</keyword>
<keyword evidence="5" id="KW-1185">Reference proteome</keyword>
<dbReference type="Pfam" id="PF01556">
    <property type="entry name" value="DnaJ_C"/>
    <property type="match status" value="1"/>
</dbReference>
<dbReference type="GO" id="GO:0042026">
    <property type="term" value="P:protein refolding"/>
    <property type="evidence" value="ECO:0007669"/>
    <property type="project" value="TreeGrafter"/>
</dbReference>